<dbReference type="SUPFAM" id="SSF118215">
    <property type="entry name" value="Proton glutamate symport protein"/>
    <property type="match status" value="1"/>
</dbReference>
<dbReference type="Gene3D" id="1.10.3860.10">
    <property type="entry name" value="Sodium:dicarboxylate symporter"/>
    <property type="match status" value="1"/>
</dbReference>
<dbReference type="GO" id="GO:0016020">
    <property type="term" value="C:membrane"/>
    <property type="evidence" value="ECO:0007669"/>
    <property type="project" value="UniProtKB-SubCell"/>
</dbReference>
<dbReference type="AlphaFoldDB" id="A0A6S6T222"/>
<feature type="transmembrane region" description="Helical" evidence="6">
    <location>
        <begin position="350"/>
        <end position="376"/>
    </location>
</feature>
<dbReference type="InterPro" id="IPR036458">
    <property type="entry name" value="Na:dicarbo_symporter_sf"/>
</dbReference>
<dbReference type="InterPro" id="IPR001991">
    <property type="entry name" value="Na-dicarboxylate_symporter"/>
</dbReference>
<evidence type="ECO:0000256" key="6">
    <source>
        <dbReference type="SAM" id="Phobius"/>
    </source>
</evidence>
<gene>
    <name evidence="7" type="ORF">HELGO_WM14596</name>
</gene>
<sequence length="443" mass="47090">MSENEKGLALHWKILIGMVAGVAVGFALKGVDGSAEFTKNWIYPIGKIFVNLLKLIAVPLIIASLTKGIADLQDISKLSKIGGRTIGIYLLTTVLAVTLGLVVVNVLQPGVGLSQETIDAISASNLKSSSGKIEAGTAQAQVGPLKFLVDMVPENIFAAASDNGNMLQVIVFVLFFGVCLLLIQKEKAKPLHDFFDSLNEVILKMVDVIMLISPYAVFALLCNLTVSTDPEIFGVLFKYALCVVLGLLLMVAVYMTAIKVFTGRSPIGFLKAISPAQLLAFSTSSSAATLPVTMERVEEHIGVEKEVTSFVCPIGATINMDGTSLYQAVAAVFICQVIGFELTLADQLTIVITATMASIGSAAVPGAGMVMLVIVLDTLGIPSDKLAFGIALIFAVDRPLDMCRTVINVTGDATVATLVGKSVGKLREPQIKNWDDHYHKEEA</sequence>
<evidence type="ECO:0000256" key="3">
    <source>
        <dbReference type="ARBA" id="ARBA00022692"/>
    </source>
</evidence>
<evidence type="ECO:0000256" key="2">
    <source>
        <dbReference type="ARBA" id="ARBA00022448"/>
    </source>
</evidence>
<name>A0A6S6T222_9BACT</name>
<dbReference type="GO" id="GO:0015293">
    <property type="term" value="F:symporter activity"/>
    <property type="evidence" value="ECO:0007669"/>
    <property type="project" value="InterPro"/>
</dbReference>
<keyword evidence="4 6" id="KW-1133">Transmembrane helix</keyword>
<keyword evidence="2" id="KW-0813">Transport</keyword>
<feature type="transmembrane region" description="Helical" evidence="6">
    <location>
        <begin position="232"/>
        <end position="255"/>
    </location>
</feature>
<feature type="transmembrane region" description="Helical" evidence="6">
    <location>
        <begin position="12"/>
        <end position="29"/>
    </location>
</feature>
<dbReference type="Pfam" id="PF00375">
    <property type="entry name" value="SDF"/>
    <property type="match status" value="1"/>
</dbReference>
<dbReference type="PANTHER" id="PTHR11958">
    <property type="entry name" value="SODIUM/DICARBOXYLATE SYMPORTER-RELATED"/>
    <property type="match status" value="1"/>
</dbReference>
<organism evidence="7">
    <name type="scientific">uncultured Aureispira sp</name>
    <dbReference type="NCBI Taxonomy" id="1331704"/>
    <lineage>
        <taxon>Bacteria</taxon>
        <taxon>Pseudomonadati</taxon>
        <taxon>Bacteroidota</taxon>
        <taxon>Saprospiria</taxon>
        <taxon>Saprospirales</taxon>
        <taxon>Saprospiraceae</taxon>
        <taxon>Aureispira</taxon>
        <taxon>environmental samples</taxon>
    </lineage>
</organism>
<protein>
    <submittedName>
        <fullName evidence="7">Sodium/glutamate symport protein</fullName>
    </submittedName>
</protein>
<keyword evidence="5 6" id="KW-0472">Membrane</keyword>
<comment type="subcellular location">
    <subcellularLocation>
        <location evidence="1">Membrane</location>
        <topology evidence="1">Multi-pass membrane protein</topology>
    </subcellularLocation>
</comment>
<dbReference type="PANTHER" id="PTHR11958:SF63">
    <property type="entry name" value="AMINO ACID TRANSPORTER"/>
    <property type="match status" value="1"/>
</dbReference>
<feature type="transmembrane region" description="Helical" evidence="6">
    <location>
        <begin position="325"/>
        <end position="344"/>
    </location>
</feature>
<evidence type="ECO:0000256" key="1">
    <source>
        <dbReference type="ARBA" id="ARBA00004141"/>
    </source>
</evidence>
<evidence type="ECO:0000313" key="7">
    <source>
        <dbReference type="EMBL" id="CAA6810795.1"/>
    </source>
</evidence>
<keyword evidence="3 6" id="KW-0812">Transmembrane</keyword>
<feature type="transmembrane region" description="Helical" evidence="6">
    <location>
        <begin position="86"/>
        <end position="107"/>
    </location>
</feature>
<dbReference type="EMBL" id="CACVAQ010000169">
    <property type="protein sequence ID" value="CAA6810795.1"/>
    <property type="molecule type" value="Genomic_DNA"/>
</dbReference>
<proteinExistence type="predicted"/>
<feature type="transmembrane region" description="Helical" evidence="6">
    <location>
        <begin position="166"/>
        <end position="184"/>
    </location>
</feature>
<feature type="transmembrane region" description="Helical" evidence="6">
    <location>
        <begin position="205"/>
        <end position="226"/>
    </location>
</feature>
<evidence type="ECO:0000256" key="4">
    <source>
        <dbReference type="ARBA" id="ARBA00022989"/>
    </source>
</evidence>
<feature type="transmembrane region" description="Helical" evidence="6">
    <location>
        <begin position="41"/>
        <end position="65"/>
    </location>
</feature>
<evidence type="ECO:0000256" key="5">
    <source>
        <dbReference type="ARBA" id="ARBA00023136"/>
    </source>
</evidence>
<dbReference type="InterPro" id="IPR050746">
    <property type="entry name" value="DAACS"/>
</dbReference>
<dbReference type="PRINTS" id="PR00173">
    <property type="entry name" value="EDTRNSPORT"/>
</dbReference>
<reference evidence="7" key="1">
    <citation type="submission" date="2020-01" db="EMBL/GenBank/DDBJ databases">
        <authorList>
            <person name="Meier V. D."/>
            <person name="Meier V D."/>
        </authorList>
    </citation>
    <scope>NUCLEOTIDE SEQUENCE</scope>
    <source>
        <strain evidence="7">HLG_WM_MAG_10</strain>
    </source>
</reference>
<accession>A0A6S6T222</accession>